<proteinExistence type="predicted"/>
<reference evidence="4 5" key="1">
    <citation type="submission" date="2021-07" db="EMBL/GenBank/DDBJ databases">
        <title>Flavobacterium sp. nov. isolated from sediment on the Taihu Lake.</title>
        <authorList>
            <person name="Qu J.-H."/>
        </authorList>
    </citation>
    <scope>NUCLEOTIDE SEQUENCE [LARGE SCALE GENOMIC DNA]</scope>
    <source>
        <strain evidence="4 5">NAS39</strain>
    </source>
</reference>
<feature type="transmembrane region" description="Helical" evidence="1">
    <location>
        <begin position="204"/>
        <end position="222"/>
    </location>
</feature>
<dbReference type="Proteomes" id="UP000812031">
    <property type="component" value="Unassembled WGS sequence"/>
</dbReference>
<evidence type="ECO:0000256" key="2">
    <source>
        <dbReference type="SAM" id="SignalP"/>
    </source>
</evidence>
<dbReference type="Pfam" id="PF01569">
    <property type="entry name" value="PAP2"/>
    <property type="match status" value="1"/>
</dbReference>
<dbReference type="RefSeq" id="WP_219318631.1">
    <property type="nucleotide sequence ID" value="NZ_JAHWYN010000018.1"/>
</dbReference>
<feature type="domain" description="Phosphatidic acid phosphatase type 2/haloperoxidase" evidence="3">
    <location>
        <begin position="118"/>
        <end position="219"/>
    </location>
</feature>
<keyword evidence="2" id="KW-0732">Signal</keyword>
<gene>
    <name evidence="4" type="ORF">KZH69_16735</name>
</gene>
<dbReference type="PANTHER" id="PTHR14969">
    <property type="entry name" value="SPHINGOSINE-1-PHOSPHATE PHOSPHOHYDROLASE"/>
    <property type="match status" value="1"/>
</dbReference>
<keyword evidence="1" id="KW-1133">Transmembrane helix</keyword>
<dbReference type="PANTHER" id="PTHR14969:SF13">
    <property type="entry name" value="AT30094P"/>
    <property type="match status" value="1"/>
</dbReference>
<evidence type="ECO:0000313" key="5">
    <source>
        <dbReference type="Proteomes" id="UP000812031"/>
    </source>
</evidence>
<dbReference type="EMBL" id="JAHWYN010000018">
    <property type="protein sequence ID" value="MBW4362138.1"/>
    <property type="molecule type" value="Genomic_DNA"/>
</dbReference>
<evidence type="ECO:0000313" key="4">
    <source>
        <dbReference type="EMBL" id="MBW4362138.1"/>
    </source>
</evidence>
<dbReference type="InterPro" id="IPR000326">
    <property type="entry name" value="PAP2/HPO"/>
</dbReference>
<name>A0ABS6XZN6_9FLAO</name>
<evidence type="ECO:0000256" key="1">
    <source>
        <dbReference type="SAM" id="Phobius"/>
    </source>
</evidence>
<feature type="transmembrane region" description="Helical" evidence="1">
    <location>
        <begin position="176"/>
        <end position="195"/>
    </location>
</feature>
<keyword evidence="1" id="KW-0472">Membrane</keyword>
<protein>
    <submittedName>
        <fullName evidence="4">Phosphatase PAP2 family protein</fullName>
    </submittedName>
</protein>
<dbReference type="SMART" id="SM00014">
    <property type="entry name" value="acidPPc"/>
    <property type="match status" value="1"/>
</dbReference>
<comment type="caution">
    <text evidence="4">The sequence shown here is derived from an EMBL/GenBank/DDBJ whole genome shotgun (WGS) entry which is preliminary data.</text>
</comment>
<keyword evidence="1" id="KW-0812">Transmembrane</keyword>
<dbReference type="CDD" id="cd03394">
    <property type="entry name" value="PAP2_like_5"/>
    <property type="match status" value="1"/>
</dbReference>
<sequence>MNFRKIVLLLLMPIWSSLFAQTMVKANFQDSIPDSSAAKPLKFNPKQLILPTALIGFGFIGINSDQIKDFNSEVSEEVVEHIDKQITIDDFTQYAPAAAVYALGALGVKGKNNLKDKSIILASSFLIMNITVLSLKSITKVERPDGTSNNSFPSGHTATAFMGAEFLYQEYKDVSLWYGVSGYVVAAATGAFRVYNDRHWVTDVAAGAGIGILSAKAGYWLFPTVNKLFASKSNPNRKSAFIPYYDGKQVGFGYVSSF</sequence>
<feature type="signal peptide" evidence="2">
    <location>
        <begin position="1"/>
        <end position="20"/>
    </location>
</feature>
<keyword evidence="5" id="KW-1185">Reference proteome</keyword>
<organism evidence="4 5">
    <name type="scientific">Flavobacterium taihuense</name>
    <dbReference type="NCBI Taxonomy" id="2857508"/>
    <lineage>
        <taxon>Bacteria</taxon>
        <taxon>Pseudomonadati</taxon>
        <taxon>Bacteroidota</taxon>
        <taxon>Flavobacteriia</taxon>
        <taxon>Flavobacteriales</taxon>
        <taxon>Flavobacteriaceae</taxon>
        <taxon>Flavobacterium</taxon>
    </lineage>
</organism>
<evidence type="ECO:0000259" key="3">
    <source>
        <dbReference type="SMART" id="SM00014"/>
    </source>
</evidence>
<accession>A0ABS6XZN6</accession>
<feature type="chain" id="PRO_5045798905" evidence="2">
    <location>
        <begin position="21"/>
        <end position="258"/>
    </location>
</feature>
<feature type="transmembrane region" description="Helical" evidence="1">
    <location>
        <begin position="44"/>
        <end position="62"/>
    </location>
</feature>